<dbReference type="InterPro" id="IPR002213">
    <property type="entry name" value="UDP_glucos_trans"/>
</dbReference>
<dbReference type="Pfam" id="PF06722">
    <property type="entry name" value="EryCIII-like_C"/>
    <property type="match status" value="1"/>
</dbReference>
<evidence type="ECO:0000313" key="3">
    <source>
        <dbReference type="Proteomes" id="UP000319516"/>
    </source>
</evidence>
<dbReference type="GO" id="GO:0017000">
    <property type="term" value="P:antibiotic biosynthetic process"/>
    <property type="evidence" value="ECO:0007669"/>
    <property type="project" value="UniProtKB-ARBA"/>
</dbReference>
<dbReference type="SUPFAM" id="SSF53756">
    <property type="entry name" value="UDP-Glycosyltransferase/glycogen phosphorylase"/>
    <property type="match status" value="1"/>
</dbReference>
<dbReference type="GO" id="GO:0016758">
    <property type="term" value="F:hexosyltransferase activity"/>
    <property type="evidence" value="ECO:0007669"/>
    <property type="project" value="UniProtKB-ARBA"/>
</dbReference>
<dbReference type="GO" id="GO:0008194">
    <property type="term" value="F:UDP-glycosyltransferase activity"/>
    <property type="evidence" value="ECO:0007669"/>
    <property type="project" value="InterPro"/>
</dbReference>
<evidence type="ECO:0000313" key="2">
    <source>
        <dbReference type="EMBL" id="TQL49488.1"/>
    </source>
</evidence>
<protein>
    <submittedName>
        <fullName evidence="2">UDP:flavonoid glycosyltransferase YjiC (YdhE family)</fullName>
    </submittedName>
</protein>
<comment type="caution">
    <text evidence="2">The sequence shown here is derived from an EMBL/GenBank/DDBJ whole genome shotgun (WGS) entry which is preliminary data.</text>
</comment>
<accession>A0A542YN12</accession>
<keyword evidence="2" id="KW-0808">Transferase</keyword>
<dbReference type="Gene3D" id="3.40.50.2000">
    <property type="entry name" value="Glycogen Phosphorylase B"/>
    <property type="match status" value="2"/>
</dbReference>
<sequence>MNRRSPSVQVLAMGSRGDVQPFVALGIALAAGGLDVGITVPQDLAPTAAAHGLRTSTFPVDIRQASGEGTGLDWQADGSRGLRQEGKLLGALLAELAEPISEGVLAAGDADLVISGAMTYEAASIATRARGQRHIVGMLSPTTPGRKGSSTVYSVIPGAASTLNKATSMAMAAGAYSLFRQTADPVRARLGLPAGSFRDYLRTAYATPAMLACSPAIVPPDPAWGPQLKPTGAWFLPPDDSWVPPAELVDFLEAGEPPIYLGFGSMMSRDPRATTEIMLEALARTGRRGLIHSGWTGLATGDLPDTVALVGDVPHEWLFPRMSAVVHHGGAGTTAAAVRAGVPQLVVPHVVDQPYWGRRVAQLGIGPEPIKRHELDARRLAAGIERMITDPSVRTLAADLGAIVRREDGVATAVAMVRNYLGMGG</sequence>
<dbReference type="InterPro" id="IPR010610">
    <property type="entry name" value="EryCIII-like_C"/>
</dbReference>
<evidence type="ECO:0000259" key="1">
    <source>
        <dbReference type="Pfam" id="PF06722"/>
    </source>
</evidence>
<dbReference type="PANTHER" id="PTHR48050">
    <property type="entry name" value="STEROL 3-BETA-GLUCOSYLTRANSFERASE"/>
    <property type="match status" value="1"/>
</dbReference>
<dbReference type="CDD" id="cd03784">
    <property type="entry name" value="GT1_Gtf-like"/>
    <property type="match status" value="1"/>
</dbReference>
<name>A0A542YN12_9MICO</name>
<organism evidence="2 3">
    <name type="scientific">Ornithinicoccus hortensis</name>
    <dbReference type="NCBI Taxonomy" id="82346"/>
    <lineage>
        <taxon>Bacteria</taxon>
        <taxon>Bacillati</taxon>
        <taxon>Actinomycetota</taxon>
        <taxon>Actinomycetes</taxon>
        <taxon>Micrococcales</taxon>
        <taxon>Intrasporangiaceae</taxon>
        <taxon>Ornithinicoccus</taxon>
    </lineage>
</organism>
<reference evidence="2 3" key="1">
    <citation type="submission" date="2019-06" db="EMBL/GenBank/DDBJ databases">
        <title>Sequencing the genomes of 1000 actinobacteria strains.</title>
        <authorList>
            <person name="Klenk H.-P."/>
        </authorList>
    </citation>
    <scope>NUCLEOTIDE SEQUENCE [LARGE SCALE GENOMIC DNA]</scope>
    <source>
        <strain evidence="2 3">DSM 12335</strain>
    </source>
</reference>
<dbReference type="PANTHER" id="PTHR48050:SF13">
    <property type="entry name" value="STEROL 3-BETA-GLUCOSYLTRANSFERASE UGT80A2"/>
    <property type="match status" value="1"/>
</dbReference>
<dbReference type="OrthoDB" id="3253247at2"/>
<dbReference type="FunFam" id="3.40.50.2000:FF:000009">
    <property type="entry name" value="Sterol 3-beta-glucosyltransferase UGT80A2"/>
    <property type="match status" value="1"/>
</dbReference>
<dbReference type="AlphaFoldDB" id="A0A542YN12"/>
<dbReference type="EMBL" id="VFOP01000001">
    <property type="protein sequence ID" value="TQL49488.1"/>
    <property type="molecule type" value="Genomic_DNA"/>
</dbReference>
<dbReference type="InterPro" id="IPR050426">
    <property type="entry name" value="Glycosyltransferase_28"/>
</dbReference>
<dbReference type="Proteomes" id="UP000319516">
    <property type="component" value="Unassembled WGS sequence"/>
</dbReference>
<gene>
    <name evidence="2" type="ORF">FB467_0561</name>
</gene>
<proteinExistence type="predicted"/>
<dbReference type="RefSeq" id="WP_141783745.1">
    <property type="nucleotide sequence ID" value="NZ_BAAAIK010000003.1"/>
</dbReference>
<keyword evidence="3" id="KW-1185">Reference proteome</keyword>
<feature type="domain" description="Erythromycin biosynthesis protein CIII-like C-terminal" evidence="1">
    <location>
        <begin position="300"/>
        <end position="400"/>
    </location>
</feature>